<gene>
    <name evidence="2" type="ORF">BC643_0513</name>
</gene>
<dbReference type="Proteomes" id="UP000283387">
    <property type="component" value="Unassembled WGS sequence"/>
</dbReference>
<keyword evidence="3" id="KW-1185">Reference proteome</keyword>
<evidence type="ECO:0008006" key="4">
    <source>
        <dbReference type="Google" id="ProtNLM"/>
    </source>
</evidence>
<reference evidence="2 3" key="1">
    <citation type="submission" date="2018-09" db="EMBL/GenBank/DDBJ databases">
        <title>Genomic Encyclopedia of Archaeal and Bacterial Type Strains, Phase II (KMG-II): from individual species to whole genera.</title>
        <authorList>
            <person name="Goeker M."/>
        </authorList>
    </citation>
    <scope>NUCLEOTIDE SEQUENCE [LARGE SCALE GENOMIC DNA]</scope>
    <source>
        <strain evidence="2 3">DSM 27148</strain>
    </source>
</reference>
<protein>
    <recommendedName>
        <fullName evidence="4">Beta-barrel assembly machine subunit BamE</fullName>
    </recommendedName>
</protein>
<dbReference type="EMBL" id="RAPN01000001">
    <property type="protein sequence ID" value="RKD90177.1"/>
    <property type="molecule type" value="Genomic_DNA"/>
</dbReference>
<comment type="caution">
    <text evidence="2">The sequence shown here is derived from an EMBL/GenBank/DDBJ whole genome shotgun (WGS) entry which is preliminary data.</text>
</comment>
<feature type="chain" id="PRO_5019230359" description="Beta-barrel assembly machine subunit BamE" evidence="1">
    <location>
        <begin position="19"/>
        <end position="153"/>
    </location>
</feature>
<evidence type="ECO:0000313" key="2">
    <source>
        <dbReference type="EMBL" id="RKD90177.1"/>
    </source>
</evidence>
<organism evidence="2 3">
    <name type="scientific">Mangrovibacterium diazotrophicum</name>
    <dbReference type="NCBI Taxonomy" id="1261403"/>
    <lineage>
        <taxon>Bacteria</taxon>
        <taxon>Pseudomonadati</taxon>
        <taxon>Bacteroidota</taxon>
        <taxon>Bacteroidia</taxon>
        <taxon>Marinilabiliales</taxon>
        <taxon>Prolixibacteraceae</taxon>
        <taxon>Mangrovibacterium</taxon>
    </lineage>
</organism>
<dbReference type="AlphaFoldDB" id="A0A419W404"/>
<feature type="signal peptide" evidence="1">
    <location>
        <begin position="1"/>
        <end position="18"/>
    </location>
</feature>
<keyword evidence="1" id="KW-0732">Signal</keyword>
<dbReference type="RefSeq" id="WP_147377114.1">
    <property type="nucleotide sequence ID" value="NZ_RAPN01000001.1"/>
</dbReference>
<accession>A0A419W404</accession>
<name>A0A419W404_9BACT</name>
<proteinExistence type="predicted"/>
<evidence type="ECO:0000313" key="3">
    <source>
        <dbReference type="Proteomes" id="UP000283387"/>
    </source>
</evidence>
<dbReference type="OrthoDB" id="1127126at2"/>
<evidence type="ECO:0000256" key="1">
    <source>
        <dbReference type="SAM" id="SignalP"/>
    </source>
</evidence>
<sequence length="153" mass="17082">MKNIVVVLVCSFCVMACATTTKLANKAISNGIVGQNESTINSRLGYPVRTISKPNGEKTLVYEYYSRSGYKAPANVKSKSFRVDEFGHQSGLDIGDVISTLTYDSSNAISGKYTTYLEVYLDKQGNCVGFEHNLTKEQLQLLREQFKRYQPTK</sequence>